<keyword evidence="3" id="KW-1185">Reference proteome</keyword>
<dbReference type="InParanoid" id="A0A7J7D3J9"/>
<feature type="signal peptide" evidence="1">
    <location>
        <begin position="1"/>
        <end position="16"/>
    </location>
</feature>
<evidence type="ECO:0000256" key="1">
    <source>
        <dbReference type="SAM" id="SignalP"/>
    </source>
</evidence>
<evidence type="ECO:0000313" key="3">
    <source>
        <dbReference type="Proteomes" id="UP000593562"/>
    </source>
</evidence>
<proteinExistence type="predicted"/>
<dbReference type="EMBL" id="JAAARO010000011">
    <property type="protein sequence ID" value="KAF5740901.1"/>
    <property type="molecule type" value="Genomic_DNA"/>
</dbReference>
<accession>A0A7J7D3J9</accession>
<sequence length="110" mass="12132">MGCCMIILAGAWSVLLDDFVEHMYRLMGSNDDTLCCNCGDIETQSSIFDDSLPGSKVMPGLKRKLPGFQKDDMELCDASSPASANLTPLWNSKRTRLIAQNSGRWEENPA</sequence>
<organism evidence="2 3">
    <name type="scientific">Tripterygium wilfordii</name>
    <name type="common">Thunder God vine</name>
    <dbReference type="NCBI Taxonomy" id="458696"/>
    <lineage>
        <taxon>Eukaryota</taxon>
        <taxon>Viridiplantae</taxon>
        <taxon>Streptophyta</taxon>
        <taxon>Embryophyta</taxon>
        <taxon>Tracheophyta</taxon>
        <taxon>Spermatophyta</taxon>
        <taxon>Magnoliopsida</taxon>
        <taxon>eudicotyledons</taxon>
        <taxon>Gunneridae</taxon>
        <taxon>Pentapetalae</taxon>
        <taxon>rosids</taxon>
        <taxon>fabids</taxon>
        <taxon>Celastrales</taxon>
        <taxon>Celastraceae</taxon>
        <taxon>Tripterygium</taxon>
    </lineage>
</organism>
<keyword evidence="1" id="KW-0732">Signal</keyword>
<dbReference type="Proteomes" id="UP000593562">
    <property type="component" value="Unassembled WGS sequence"/>
</dbReference>
<gene>
    <name evidence="2" type="ORF">HS088_TW11G00981</name>
</gene>
<name>A0A7J7D3J9_TRIWF</name>
<protein>
    <submittedName>
        <fullName evidence="2">Uncharacterized protein</fullName>
    </submittedName>
</protein>
<dbReference type="AlphaFoldDB" id="A0A7J7D3J9"/>
<feature type="chain" id="PRO_5029611367" evidence="1">
    <location>
        <begin position="17"/>
        <end position="110"/>
    </location>
</feature>
<evidence type="ECO:0000313" key="2">
    <source>
        <dbReference type="EMBL" id="KAF5740901.1"/>
    </source>
</evidence>
<comment type="caution">
    <text evidence="2">The sequence shown here is derived from an EMBL/GenBank/DDBJ whole genome shotgun (WGS) entry which is preliminary data.</text>
</comment>
<reference evidence="2 3" key="1">
    <citation type="journal article" date="2020" name="Nat. Commun.">
        <title>Genome of Tripterygium wilfordii and identification of cytochrome P450 involved in triptolide biosynthesis.</title>
        <authorList>
            <person name="Tu L."/>
            <person name="Su P."/>
            <person name="Zhang Z."/>
            <person name="Gao L."/>
            <person name="Wang J."/>
            <person name="Hu T."/>
            <person name="Zhou J."/>
            <person name="Zhang Y."/>
            <person name="Zhao Y."/>
            <person name="Liu Y."/>
            <person name="Song Y."/>
            <person name="Tong Y."/>
            <person name="Lu Y."/>
            <person name="Yang J."/>
            <person name="Xu C."/>
            <person name="Jia M."/>
            <person name="Peters R.J."/>
            <person name="Huang L."/>
            <person name="Gao W."/>
        </authorList>
    </citation>
    <scope>NUCLEOTIDE SEQUENCE [LARGE SCALE GENOMIC DNA]</scope>
    <source>
        <strain evidence="3">cv. XIE 37</strain>
        <tissue evidence="2">Leaf</tissue>
    </source>
</reference>